<evidence type="ECO:0000259" key="2">
    <source>
        <dbReference type="Pfam" id="PF00534"/>
    </source>
</evidence>
<evidence type="ECO:0000313" key="7">
    <source>
        <dbReference type="Proteomes" id="UP000095008"/>
    </source>
</evidence>
<keyword evidence="1" id="KW-0808">Transferase</keyword>
<reference evidence="4 6" key="1">
    <citation type="journal article" date="2016" name="Int. J. Mol. Sci.">
        <title>Comparative genomics of the extreme acidophile Acidithiobacillus thiooxidans reveals intraspecific divergence and niche adaptation.</title>
        <authorList>
            <person name="Zhang X."/>
            <person name="Feng X."/>
            <person name="Tao J."/>
            <person name="Ma L."/>
            <person name="Xiao Y."/>
            <person name="Liang Y."/>
            <person name="Liu X."/>
            <person name="Yin H."/>
        </authorList>
    </citation>
    <scope>NUCLEOTIDE SEQUENCE [LARGE SCALE GENOMIC DNA]</scope>
    <source>
        <strain evidence="5 6">A02</strain>
        <strain evidence="4">DXS-W</strain>
    </source>
</reference>
<evidence type="ECO:0000256" key="1">
    <source>
        <dbReference type="ARBA" id="ARBA00022679"/>
    </source>
</evidence>
<dbReference type="SUPFAM" id="SSF53756">
    <property type="entry name" value="UDP-Glycosyltransferase/glycogen phosphorylase"/>
    <property type="match status" value="1"/>
</dbReference>
<evidence type="ECO:0000313" key="6">
    <source>
        <dbReference type="Proteomes" id="UP000094893"/>
    </source>
</evidence>
<dbReference type="STRING" id="930.GCA_002079865_02694"/>
<sequence length="380" mass="42696">MTYNIRTLQIGSSWFPEHSGGLERYYFDLIQYLPSQNIQSRGQVIGTNAVEKNTNNQVRAFSQKNLPLWQRLYNARVATKELINEFNPDLVCVHFALYGFPASDLLSRQALVVHFHGPWAQETAVENGKNRSAIKYYIEKTVYRKANKLIVLSEAFKEILIKDYRIQADKISVVPGAIDTEKFNITIGKIEAREKLGWPTDRPIIFVVRRLSRRMGLENLLIALKDVRKKFPDVLLMLAGKGNMANELAKSADEMGLKNNIRFLGFVPDDNLSMAYRAADFTVVPSTSLEGFGLITAESMATGTPVLVTPVGGLPEIIKPFNPEWITRDIGSKAISESIISILSGTTKMPSPESCQVYANRYDWKAVTPKISAIYREAIS</sequence>
<evidence type="ECO:0000313" key="5">
    <source>
        <dbReference type="EMBL" id="OCX71732.1"/>
    </source>
</evidence>
<evidence type="ECO:0000259" key="3">
    <source>
        <dbReference type="Pfam" id="PF13439"/>
    </source>
</evidence>
<evidence type="ECO:0000313" key="4">
    <source>
        <dbReference type="EMBL" id="OCX67987.1"/>
    </source>
</evidence>
<name>A0A1C2HWB3_ACITH</name>
<dbReference type="Pfam" id="PF13439">
    <property type="entry name" value="Glyco_transf_4"/>
    <property type="match status" value="1"/>
</dbReference>
<dbReference type="CDD" id="cd03801">
    <property type="entry name" value="GT4_PimA-like"/>
    <property type="match status" value="1"/>
</dbReference>
<keyword evidence="7" id="KW-1185">Reference proteome</keyword>
<dbReference type="Pfam" id="PF00534">
    <property type="entry name" value="Glycos_transf_1"/>
    <property type="match status" value="1"/>
</dbReference>
<dbReference type="GO" id="GO:0016757">
    <property type="term" value="F:glycosyltransferase activity"/>
    <property type="evidence" value="ECO:0007669"/>
    <property type="project" value="InterPro"/>
</dbReference>
<gene>
    <name evidence="4" type="ORF">A6M23_19405</name>
    <name evidence="5" type="ORF">A6P07_11295</name>
</gene>
<dbReference type="Proteomes" id="UP000095008">
    <property type="component" value="Unassembled WGS sequence"/>
</dbReference>
<dbReference type="RefSeq" id="WP_077273085.1">
    <property type="nucleotide sequence ID" value="NZ_LWRY01000286.1"/>
</dbReference>
<dbReference type="EMBL" id="LWRY01000286">
    <property type="protein sequence ID" value="OCX67987.1"/>
    <property type="molecule type" value="Genomic_DNA"/>
</dbReference>
<accession>A0A1C2HWB3</accession>
<dbReference type="InterPro" id="IPR001296">
    <property type="entry name" value="Glyco_trans_1"/>
</dbReference>
<comment type="caution">
    <text evidence="4">The sequence shown here is derived from an EMBL/GenBank/DDBJ whole genome shotgun (WGS) entry which is preliminary data.</text>
</comment>
<dbReference type="InterPro" id="IPR028098">
    <property type="entry name" value="Glyco_trans_4-like_N"/>
</dbReference>
<dbReference type="OrthoDB" id="9802525at2"/>
<feature type="domain" description="Glycosyltransferase subfamily 4-like N-terminal" evidence="3">
    <location>
        <begin position="20"/>
        <end position="182"/>
    </location>
</feature>
<dbReference type="AlphaFoldDB" id="A0A1C2HWB3"/>
<dbReference type="EMBL" id="LWSA01000159">
    <property type="protein sequence ID" value="OCX71732.1"/>
    <property type="molecule type" value="Genomic_DNA"/>
</dbReference>
<proteinExistence type="predicted"/>
<evidence type="ECO:0008006" key="8">
    <source>
        <dbReference type="Google" id="ProtNLM"/>
    </source>
</evidence>
<organism evidence="4 7">
    <name type="scientific">Acidithiobacillus thiooxidans</name>
    <name type="common">Thiobacillus thiooxidans</name>
    <dbReference type="NCBI Taxonomy" id="930"/>
    <lineage>
        <taxon>Bacteria</taxon>
        <taxon>Pseudomonadati</taxon>
        <taxon>Pseudomonadota</taxon>
        <taxon>Acidithiobacillia</taxon>
        <taxon>Acidithiobacillales</taxon>
        <taxon>Acidithiobacillaceae</taxon>
        <taxon>Acidithiobacillus</taxon>
    </lineage>
</organism>
<protein>
    <recommendedName>
        <fullName evidence="8">Glycosyl transferase family 1</fullName>
    </recommendedName>
</protein>
<dbReference type="Proteomes" id="UP000094893">
    <property type="component" value="Unassembled WGS sequence"/>
</dbReference>
<dbReference type="Gene3D" id="3.40.50.2000">
    <property type="entry name" value="Glycogen Phosphorylase B"/>
    <property type="match status" value="2"/>
</dbReference>
<dbReference type="PANTHER" id="PTHR46401">
    <property type="entry name" value="GLYCOSYLTRANSFERASE WBBK-RELATED"/>
    <property type="match status" value="1"/>
</dbReference>
<feature type="domain" description="Glycosyl transferase family 1" evidence="2">
    <location>
        <begin position="190"/>
        <end position="350"/>
    </location>
</feature>
<dbReference type="PANTHER" id="PTHR46401:SF2">
    <property type="entry name" value="GLYCOSYLTRANSFERASE WBBK-RELATED"/>
    <property type="match status" value="1"/>
</dbReference>
<dbReference type="GO" id="GO:0009103">
    <property type="term" value="P:lipopolysaccharide biosynthetic process"/>
    <property type="evidence" value="ECO:0007669"/>
    <property type="project" value="TreeGrafter"/>
</dbReference>